<organism evidence="1 2">
    <name type="scientific">Fusarium austroafricanum</name>
    <dbReference type="NCBI Taxonomy" id="2364996"/>
    <lineage>
        <taxon>Eukaryota</taxon>
        <taxon>Fungi</taxon>
        <taxon>Dikarya</taxon>
        <taxon>Ascomycota</taxon>
        <taxon>Pezizomycotina</taxon>
        <taxon>Sordariomycetes</taxon>
        <taxon>Hypocreomycetidae</taxon>
        <taxon>Hypocreales</taxon>
        <taxon>Nectriaceae</taxon>
        <taxon>Fusarium</taxon>
        <taxon>Fusarium concolor species complex</taxon>
    </lineage>
</organism>
<dbReference type="AlphaFoldDB" id="A0A8H4NYZ1"/>
<proteinExistence type="predicted"/>
<keyword evidence="2" id="KW-1185">Reference proteome</keyword>
<name>A0A8H4NYZ1_9HYPO</name>
<reference evidence="1" key="1">
    <citation type="submission" date="2020-01" db="EMBL/GenBank/DDBJ databases">
        <title>Identification and distribution of gene clusters putatively required for synthesis of sphingolipid metabolism inhibitors in phylogenetically diverse species of the filamentous fungus Fusarium.</title>
        <authorList>
            <person name="Kim H.-S."/>
            <person name="Busman M."/>
            <person name="Brown D.W."/>
            <person name="Divon H."/>
            <person name="Uhlig S."/>
            <person name="Proctor R.H."/>
        </authorList>
    </citation>
    <scope>NUCLEOTIDE SEQUENCE</scope>
    <source>
        <strain evidence="1">NRRL 53441</strain>
    </source>
</reference>
<dbReference type="Proteomes" id="UP000605986">
    <property type="component" value="Unassembled WGS sequence"/>
</dbReference>
<gene>
    <name evidence="1" type="ORF">F53441_6130</name>
</gene>
<sequence>MSDHNADAGTSRHAFAMKDWLLHQARERAKADRLDELVEKNIAAAAKWEAEGRKLETDKAEARASLEISKARFEAAVTKAAAEAAEEKEQEEAAADVVAAAKIKNYARTRVPSVEESFRDMSSMPCRLAVGSRQRIIS</sequence>
<evidence type="ECO:0000313" key="2">
    <source>
        <dbReference type="Proteomes" id="UP000605986"/>
    </source>
</evidence>
<accession>A0A8H4NYZ1</accession>
<protein>
    <submittedName>
        <fullName evidence="1">Uncharacterized protein</fullName>
    </submittedName>
</protein>
<evidence type="ECO:0000313" key="1">
    <source>
        <dbReference type="EMBL" id="KAF4450798.1"/>
    </source>
</evidence>
<comment type="caution">
    <text evidence="1">The sequence shown here is derived from an EMBL/GenBank/DDBJ whole genome shotgun (WGS) entry which is preliminary data.</text>
</comment>
<dbReference type="EMBL" id="JAADJG010000241">
    <property type="protein sequence ID" value="KAF4450798.1"/>
    <property type="molecule type" value="Genomic_DNA"/>
</dbReference>